<comment type="caution">
    <text evidence="7">The sequence shown here is derived from an EMBL/GenBank/DDBJ whole genome shotgun (WGS) entry which is preliminary data.</text>
</comment>
<evidence type="ECO:0000313" key="8">
    <source>
        <dbReference type="Proteomes" id="UP001580928"/>
    </source>
</evidence>
<comment type="subcellular location">
    <subcellularLocation>
        <location evidence="1">Endomembrane system</location>
        <topology evidence="1">Multi-pass membrane protein</topology>
    </subcellularLocation>
</comment>
<sequence length="146" mass="16806">MKKVELSLKELYRRFGKSETRASQLVKDKEKTQRTIEKALMKANANRNDLTGVWDQLQSLFSLVRDYTNGSYKSIPKKSLIAILAGIVYFLSPVDMFPDFVLGFGLVDDMFIIGLVIKQVSKDLEKYQLWKAEQEVSVEITNQYSQ</sequence>
<dbReference type="RefSeq" id="WP_375555999.1">
    <property type="nucleotide sequence ID" value="NZ_JBBVGT010000001.1"/>
</dbReference>
<organism evidence="7 8">
    <name type="scientific">Albibacterium profundi</name>
    <dbReference type="NCBI Taxonomy" id="3134906"/>
    <lineage>
        <taxon>Bacteria</taxon>
        <taxon>Pseudomonadati</taxon>
        <taxon>Bacteroidota</taxon>
        <taxon>Sphingobacteriia</taxon>
        <taxon>Sphingobacteriales</taxon>
        <taxon>Sphingobacteriaceae</taxon>
        <taxon>Albibacterium</taxon>
    </lineage>
</organism>
<proteinExistence type="predicted"/>
<keyword evidence="3 5" id="KW-1133">Transmembrane helix</keyword>
<evidence type="ECO:0000313" key="7">
    <source>
        <dbReference type="EMBL" id="MFB5944418.1"/>
    </source>
</evidence>
<evidence type="ECO:0000256" key="5">
    <source>
        <dbReference type="SAM" id="Phobius"/>
    </source>
</evidence>
<keyword evidence="2 5" id="KW-0812">Transmembrane</keyword>
<evidence type="ECO:0000256" key="2">
    <source>
        <dbReference type="ARBA" id="ARBA00022692"/>
    </source>
</evidence>
<evidence type="ECO:0000259" key="6">
    <source>
        <dbReference type="Pfam" id="PF06803"/>
    </source>
</evidence>
<dbReference type="Pfam" id="PF06803">
    <property type="entry name" value="DUF1232"/>
    <property type="match status" value="1"/>
</dbReference>
<dbReference type="InterPro" id="IPR010652">
    <property type="entry name" value="DUF1232"/>
</dbReference>
<dbReference type="EMBL" id="JBBVGT010000001">
    <property type="protein sequence ID" value="MFB5944418.1"/>
    <property type="molecule type" value="Genomic_DNA"/>
</dbReference>
<dbReference type="Proteomes" id="UP001580928">
    <property type="component" value="Unassembled WGS sequence"/>
</dbReference>
<protein>
    <submittedName>
        <fullName evidence="7">YkvA family protein</fullName>
    </submittedName>
</protein>
<accession>A0ABV5CA50</accession>
<keyword evidence="8" id="KW-1185">Reference proteome</keyword>
<name>A0ABV5CA50_9SPHI</name>
<gene>
    <name evidence="7" type="ORF">WKR92_01090</name>
</gene>
<reference evidence="7 8" key="1">
    <citation type="submission" date="2024-04" db="EMBL/GenBank/DDBJ databases">
        <title>Albibacterium profundi sp. nov., isolated from sediment of the Challenger Deep of Mariana Trench.</title>
        <authorList>
            <person name="Wang Y."/>
        </authorList>
    </citation>
    <scope>NUCLEOTIDE SEQUENCE [LARGE SCALE GENOMIC DNA]</scope>
    <source>
        <strain evidence="7 8">RHL897</strain>
    </source>
</reference>
<feature type="domain" description="DUF1232" evidence="6">
    <location>
        <begin position="81"/>
        <end position="114"/>
    </location>
</feature>
<evidence type="ECO:0000256" key="4">
    <source>
        <dbReference type="ARBA" id="ARBA00023136"/>
    </source>
</evidence>
<keyword evidence="4 5" id="KW-0472">Membrane</keyword>
<evidence type="ECO:0000256" key="1">
    <source>
        <dbReference type="ARBA" id="ARBA00004127"/>
    </source>
</evidence>
<feature type="transmembrane region" description="Helical" evidence="5">
    <location>
        <begin position="75"/>
        <end position="94"/>
    </location>
</feature>
<evidence type="ECO:0000256" key="3">
    <source>
        <dbReference type="ARBA" id="ARBA00022989"/>
    </source>
</evidence>